<sequence>MSEERVVSCADAIEEDANAAGEEHTSRCFQASALCCCIPRRRLYLPGRRPKDRKKKNEKKNYPEDLSCDVTMFEQRQQNMGQDYWKMTPAGDVGVQKEAIKPALAVCTQPYDRKIQDPHIPMPLSDIFLEEKQGECDEKTSANTFQTPQQKEGSDNMSVLSLEKVKKKVVGAKLEGDPSEEGKEYLIMAAEESRQHRKSELLSAVLQEVTDEKEQQKGRGHTGIILEGLPCKKDQKRSHQDVPFQELQQARELEPNSTSTASENKDQEEQNTSIDSKGATSLQELFDQPAVPCNEEQQVGRQQQHGMGITHNMEKPVFWSQINPVSKGDVHKEEQAYKDNTNQEVQQPVEQKYPDILSTMCGNDEQEQPEVQQLLDFVRETSSNEINLFDQEDQLPILPKAMSFPLEDTTCEKVQEDTQAFRSSTLESFLSMSEDHQYVPHQKDLQAVAKENITTLPLGVACTMDLQQLAYINSLPQDVVTHVAKQKHSDAQQLLLLEQISTHHDEKEMQEGLDYAHSGCKGTAYTEEQEKQKLSASEHTTTLPDNLSYEKEQQRKLDCGDSGSEGTYDKEDQDHQGTLYLEVQRPLGLAKLSSLPLSGTSEELCVRKDNLYTGILEIPSLNEEQEAEDDESKVHMLASSKDNAIAQEQEAQPLPMLPQAGCNTEGEQLETWHIQKTTSIPYEEQQEREQLNLGMTCEEHQKKGKWGLSSTTFPSTTKEDEGHI</sequence>
<dbReference type="Proteomes" id="UP001178461">
    <property type="component" value="Chromosome 5"/>
</dbReference>
<accession>A0AA35KEG1</accession>
<evidence type="ECO:0000256" key="1">
    <source>
        <dbReference type="SAM" id="MobiDB-lite"/>
    </source>
</evidence>
<evidence type="ECO:0000313" key="2">
    <source>
        <dbReference type="EMBL" id="CAI5775947.1"/>
    </source>
</evidence>
<gene>
    <name evidence="2" type="ORF">PODLI_1B021104</name>
</gene>
<dbReference type="EMBL" id="OX395130">
    <property type="protein sequence ID" value="CAI5775947.1"/>
    <property type="molecule type" value="Genomic_DNA"/>
</dbReference>
<name>A0AA35KEG1_9SAUR</name>
<feature type="compositionally biased region" description="Basic and acidic residues" evidence="1">
    <location>
        <begin position="548"/>
        <end position="559"/>
    </location>
</feature>
<reference evidence="2" key="1">
    <citation type="submission" date="2022-12" db="EMBL/GenBank/DDBJ databases">
        <authorList>
            <person name="Alioto T."/>
            <person name="Alioto T."/>
            <person name="Gomez Garrido J."/>
        </authorList>
    </citation>
    <scope>NUCLEOTIDE SEQUENCE</scope>
</reference>
<keyword evidence="3" id="KW-1185">Reference proteome</keyword>
<dbReference type="AlphaFoldDB" id="A0AA35KEG1"/>
<feature type="region of interest" description="Disordered" evidence="1">
    <location>
        <begin position="695"/>
        <end position="724"/>
    </location>
</feature>
<feature type="compositionally biased region" description="Polar residues" evidence="1">
    <location>
        <begin position="534"/>
        <end position="545"/>
    </location>
</feature>
<protein>
    <submittedName>
        <fullName evidence="2">Uncharacterized protein</fullName>
    </submittedName>
</protein>
<proteinExistence type="predicted"/>
<organism evidence="2 3">
    <name type="scientific">Podarcis lilfordi</name>
    <name type="common">Lilford's wall lizard</name>
    <dbReference type="NCBI Taxonomy" id="74358"/>
    <lineage>
        <taxon>Eukaryota</taxon>
        <taxon>Metazoa</taxon>
        <taxon>Chordata</taxon>
        <taxon>Craniata</taxon>
        <taxon>Vertebrata</taxon>
        <taxon>Euteleostomi</taxon>
        <taxon>Lepidosauria</taxon>
        <taxon>Squamata</taxon>
        <taxon>Bifurcata</taxon>
        <taxon>Unidentata</taxon>
        <taxon>Episquamata</taxon>
        <taxon>Laterata</taxon>
        <taxon>Lacertibaenia</taxon>
        <taxon>Lacertidae</taxon>
        <taxon>Podarcis</taxon>
    </lineage>
</organism>
<feature type="compositionally biased region" description="Basic and acidic residues" evidence="1">
    <location>
        <begin position="230"/>
        <end position="240"/>
    </location>
</feature>
<feature type="region of interest" description="Disordered" evidence="1">
    <location>
        <begin position="526"/>
        <end position="574"/>
    </location>
</feature>
<feature type="region of interest" description="Disordered" evidence="1">
    <location>
        <begin position="210"/>
        <end position="274"/>
    </location>
</feature>
<evidence type="ECO:0000313" key="3">
    <source>
        <dbReference type="Proteomes" id="UP001178461"/>
    </source>
</evidence>